<feature type="transmembrane region" description="Helical" evidence="7">
    <location>
        <begin position="556"/>
        <end position="580"/>
    </location>
</feature>
<sequence length="605" mass="67375">MRRNQARQGGMEANGLENGREGFTKDGSVDLRGRPVLRSKRGGWTACYFIVVYEVFERMAFYGISSNLVVYLTTKLRQGTVASSNNVTYWMGTGFLTSVLGAYVADAHLGRFWTFSIASIIYFLGMCLITLAVSVPSLKPPPCDIQNISGTNHCKPASKLQLGIFFTALYILALGTGGTKPNISTIGADQFDEFDPKERAGKVSFFNWWTFSIYLGTLIANTFLVYVQDNVGWTLGYAIPTIGLGISILIFYAGSSFYRHKLPQGSPLTKMARVLVAAVRKCKVSLPKDSAQLYEMNQDEYKKKGQFRIQSTNSMRFLNKAAVIEEGGSGSPWKLCPVTHIEETKQMLRLFPILFSMFIPSIMTSQVNTLFIKQGTTLNRHMGPHFKIPPASLTSFTTLSMLVSIILYDRCFVRLMRAWTGNPRGISLLQRLGVGLVLDGTVMVVASLMEKKRLSVAREHGVVANGGPVPLTIFILLPQFVLMGMAEAFLIVGKLDFFYHQAPEGMKSLGTSLSLVTYGVGNFLSSFLLTLVAHITKRNGRKGWILNNLNASHLDYYYRLLSIISLCNFLFFLVVCRFYVYKPEVFESQEETDKGDSQVVEHNGS</sequence>
<feature type="transmembrane region" description="Helical" evidence="7">
    <location>
        <begin position="469"/>
        <end position="492"/>
    </location>
</feature>
<gene>
    <name evidence="8" type="ORF">HPP92_028161</name>
</gene>
<dbReference type="SUPFAM" id="SSF103473">
    <property type="entry name" value="MFS general substrate transporter"/>
    <property type="match status" value="1"/>
</dbReference>
<proteinExistence type="inferred from homology"/>
<keyword evidence="4 7" id="KW-1133">Transmembrane helix</keyword>
<protein>
    <recommendedName>
        <fullName evidence="10">Protein NRT1/ PTR FAMILY 5.2-like</fullName>
    </recommendedName>
</protein>
<feature type="transmembrane region" description="Helical" evidence="7">
    <location>
        <begin position="391"/>
        <end position="408"/>
    </location>
</feature>
<dbReference type="AlphaFoldDB" id="A0A835P6I2"/>
<feature type="transmembrane region" description="Helical" evidence="7">
    <location>
        <begin position="428"/>
        <end position="449"/>
    </location>
</feature>
<evidence type="ECO:0000256" key="1">
    <source>
        <dbReference type="ARBA" id="ARBA00004141"/>
    </source>
</evidence>
<name>A0A835P6I2_VANPL</name>
<keyword evidence="5 7" id="KW-0472">Membrane</keyword>
<dbReference type="OrthoDB" id="8904098at2759"/>
<dbReference type="EMBL" id="JADCNM010000420">
    <property type="protein sequence ID" value="KAG0447741.1"/>
    <property type="molecule type" value="Genomic_DNA"/>
</dbReference>
<keyword evidence="3 7" id="KW-0812">Transmembrane</keyword>
<dbReference type="GO" id="GO:0042937">
    <property type="term" value="F:tripeptide transmembrane transporter activity"/>
    <property type="evidence" value="ECO:0007669"/>
    <property type="project" value="InterPro"/>
</dbReference>
<feature type="region of interest" description="Disordered" evidence="6">
    <location>
        <begin position="1"/>
        <end position="21"/>
    </location>
</feature>
<feature type="transmembrane region" description="Helical" evidence="7">
    <location>
        <begin position="87"/>
        <end position="105"/>
    </location>
</feature>
<dbReference type="Pfam" id="PF00854">
    <property type="entry name" value="PTR2"/>
    <property type="match status" value="1"/>
</dbReference>
<reference evidence="8 9" key="1">
    <citation type="journal article" date="2020" name="Nat. Food">
        <title>A phased Vanilla planifolia genome enables genetic improvement of flavour and production.</title>
        <authorList>
            <person name="Hasing T."/>
            <person name="Tang H."/>
            <person name="Brym M."/>
            <person name="Khazi F."/>
            <person name="Huang T."/>
            <person name="Chambers A.H."/>
        </authorList>
    </citation>
    <scope>NUCLEOTIDE SEQUENCE [LARGE SCALE GENOMIC DNA]</scope>
    <source>
        <tissue evidence="8">Leaf</tissue>
    </source>
</reference>
<dbReference type="Proteomes" id="UP000639772">
    <property type="component" value="Unassembled WGS sequence"/>
</dbReference>
<feature type="transmembrane region" description="Helical" evidence="7">
    <location>
        <begin position="42"/>
        <end position="64"/>
    </location>
</feature>
<dbReference type="InterPro" id="IPR044739">
    <property type="entry name" value="NRT1/PTR"/>
</dbReference>
<accession>A0A835P6I2</accession>
<dbReference type="PANTHER" id="PTHR11654">
    <property type="entry name" value="OLIGOPEPTIDE TRANSPORTER-RELATED"/>
    <property type="match status" value="1"/>
</dbReference>
<feature type="transmembrane region" description="Helical" evidence="7">
    <location>
        <begin position="206"/>
        <end position="227"/>
    </location>
</feature>
<evidence type="ECO:0000256" key="3">
    <source>
        <dbReference type="ARBA" id="ARBA00022692"/>
    </source>
</evidence>
<dbReference type="GO" id="GO:0071916">
    <property type="term" value="F:dipeptide transmembrane transporter activity"/>
    <property type="evidence" value="ECO:0007669"/>
    <property type="project" value="InterPro"/>
</dbReference>
<dbReference type="Gene3D" id="1.20.1250.20">
    <property type="entry name" value="MFS general substrate transporter like domains"/>
    <property type="match status" value="1"/>
</dbReference>
<dbReference type="GO" id="GO:0016020">
    <property type="term" value="C:membrane"/>
    <property type="evidence" value="ECO:0007669"/>
    <property type="project" value="UniProtKB-SubCell"/>
</dbReference>
<evidence type="ECO:0000256" key="4">
    <source>
        <dbReference type="ARBA" id="ARBA00022989"/>
    </source>
</evidence>
<organism evidence="8 9">
    <name type="scientific">Vanilla planifolia</name>
    <name type="common">Vanilla</name>
    <dbReference type="NCBI Taxonomy" id="51239"/>
    <lineage>
        <taxon>Eukaryota</taxon>
        <taxon>Viridiplantae</taxon>
        <taxon>Streptophyta</taxon>
        <taxon>Embryophyta</taxon>
        <taxon>Tracheophyta</taxon>
        <taxon>Spermatophyta</taxon>
        <taxon>Magnoliopsida</taxon>
        <taxon>Liliopsida</taxon>
        <taxon>Asparagales</taxon>
        <taxon>Orchidaceae</taxon>
        <taxon>Vanilloideae</taxon>
        <taxon>Vanilleae</taxon>
        <taxon>Vanilla</taxon>
    </lineage>
</organism>
<feature type="transmembrane region" description="Helical" evidence="7">
    <location>
        <begin position="350"/>
        <end position="371"/>
    </location>
</feature>
<evidence type="ECO:0000256" key="7">
    <source>
        <dbReference type="SAM" id="Phobius"/>
    </source>
</evidence>
<comment type="similarity">
    <text evidence="2">Belongs to the major facilitator superfamily. Proton-dependent oligopeptide transporter (POT/PTR) (TC 2.A.17) family.</text>
</comment>
<evidence type="ECO:0000256" key="2">
    <source>
        <dbReference type="ARBA" id="ARBA00005982"/>
    </source>
</evidence>
<feature type="transmembrane region" description="Helical" evidence="7">
    <location>
        <begin position="160"/>
        <end position="177"/>
    </location>
</feature>
<evidence type="ECO:0000313" key="8">
    <source>
        <dbReference type="EMBL" id="KAG0447741.1"/>
    </source>
</evidence>
<evidence type="ECO:0000256" key="6">
    <source>
        <dbReference type="SAM" id="MobiDB-lite"/>
    </source>
</evidence>
<comment type="caution">
    <text evidence="8">The sequence shown here is derived from an EMBL/GenBank/DDBJ whole genome shotgun (WGS) entry which is preliminary data.</text>
</comment>
<comment type="subcellular location">
    <subcellularLocation>
        <location evidence="1">Membrane</location>
        <topology evidence="1">Multi-pass membrane protein</topology>
    </subcellularLocation>
</comment>
<feature type="transmembrane region" description="Helical" evidence="7">
    <location>
        <begin position="112"/>
        <end position="133"/>
    </location>
</feature>
<dbReference type="InterPro" id="IPR000109">
    <property type="entry name" value="POT_fam"/>
</dbReference>
<evidence type="ECO:0000256" key="5">
    <source>
        <dbReference type="ARBA" id="ARBA00023136"/>
    </source>
</evidence>
<dbReference type="InterPro" id="IPR036259">
    <property type="entry name" value="MFS_trans_sf"/>
</dbReference>
<dbReference type="CDD" id="cd17417">
    <property type="entry name" value="MFS_NPF5"/>
    <property type="match status" value="1"/>
</dbReference>
<evidence type="ECO:0000313" key="9">
    <source>
        <dbReference type="Proteomes" id="UP000639772"/>
    </source>
</evidence>
<evidence type="ECO:0008006" key="10">
    <source>
        <dbReference type="Google" id="ProtNLM"/>
    </source>
</evidence>
<feature type="transmembrane region" description="Helical" evidence="7">
    <location>
        <begin position="513"/>
        <end position="536"/>
    </location>
</feature>
<feature type="transmembrane region" description="Helical" evidence="7">
    <location>
        <begin position="233"/>
        <end position="254"/>
    </location>
</feature>